<dbReference type="InterPro" id="IPR011051">
    <property type="entry name" value="RmlC_Cupin_sf"/>
</dbReference>
<dbReference type="GO" id="GO:0016853">
    <property type="term" value="F:isomerase activity"/>
    <property type="evidence" value="ECO:0007669"/>
    <property type="project" value="UniProtKB-KW"/>
</dbReference>
<reference evidence="2 3" key="1">
    <citation type="submission" date="2016-11" db="EMBL/GenBank/DDBJ databases">
        <title>Networking in microbes: conjugative elements and plasmids in the genus Alteromonas.</title>
        <authorList>
            <person name="Lopez-Perez M."/>
            <person name="Ramon-Marco N."/>
            <person name="Rodriguez-Valera F."/>
        </authorList>
    </citation>
    <scope>NUCLEOTIDE SEQUENCE [LARGE SCALE GENOMIC DNA]</scope>
    <source>
        <strain evidence="2 3">CP48</strain>
    </source>
</reference>
<keyword evidence="2" id="KW-0413">Isomerase</keyword>
<dbReference type="AlphaFoldDB" id="A0AAC9JDZ8"/>
<dbReference type="Gene3D" id="2.60.120.10">
    <property type="entry name" value="Jelly Rolls"/>
    <property type="match status" value="1"/>
</dbReference>
<name>A0AAC9JDZ8_9ALTE</name>
<dbReference type="Proteomes" id="UP000182101">
    <property type="component" value="Chromosome"/>
</dbReference>
<dbReference type="RefSeq" id="WP_071960042.1">
    <property type="nucleotide sequence ID" value="NZ_CP018024.1"/>
</dbReference>
<protein>
    <submittedName>
        <fullName evidence="2">dTDP-6-deoxy-3,4-keto-hexulose isomerase</fullName>
    </submittedName>
</protein>
<evidence type="ECO:0000313" key="2">
    <source>
        <dbReference type="EMBL" id="APD91167.1"/>
    </source>
</evidence>
<feature type="domain" description="Sugar 3,4-ketoisomerase QdtA cupin" evidence="1">
    <location>
        <begin position="4"/>
        <end position="130"/>
    </location>
</feature>
<gene>
    <name evidence="2" type="ORF">BM524_15945</name>
</gene>
<dbReference type="GeneID" id="56343812"/>
<accession>A0AAC9JDZ8</accession>
<evidence type="ECO:0000259" key="1">
    <source>
        <dbReference type="Pfam" id="PF05523"/>
    </source>
</evidence>
<dbReference type="EMBL" id="CP018024">
    <property type="protein sequence ID" value="APD91167.1"/>
    <property type="molecule type" value="Genomic_DNA"/>
</dbReference>
<organism evidence="2 3">
    <name type="scientific">Alteromonas mediterranea</name>
    <dbReference type="NCBI Taxonomy" id="314275"/>
    <lineage>
        <taxon>Bacteria</taxon>
        <taxon>Pseudomonadati</taxon>
        <taxon>Pseudomonadota</taxon>
        <taxon>Gammaproteobacteria</taxon>
        <taxon>Alteromonadales</taxon>
        <taxon>Alteromonadaceae</taxon>
        <taxon>Alteromonas/Salinimonas group</taxon>
        <taxon>Alteromonas</taxon>
    </lineage>
</organism>
<dbReference type="CDD" id="cd20292">
    <property type="entry name" value="cupin_QdtA-like"/>
    <property type="match status" value="1"/>
</dbReference>
<dbReference type="Pfam" id="PF05523">
    <property type="entry name" value="FdtA"/>
    <property type="match status" value="1"/>
</dbReference>
<dbReference type="SUPFAM" id="SSF51182">
    <property type="entry name" value="RmlC-like cupins"/>
    <property type="match status" value="1"/>
</dbReference>
<evidence type="ECO:0000313" key="3">
    <source>
        <dbReference type="Proteomes" id="UP000182101"/>
    </source>
</evidence>
<sequence length="137" mass="15895">MARFRLLEFREISDARGALVALEECKNIPIEVRRIYYIYDTPVDQERGFHAHKKLRQVAVCLKGSVDILMDDGAIQEKITLNHPSKGLVIDNMQWHVMSNFSSDCVLLVLADDEYKESDYIRNYEEFLKLIGISRDS</sequence>
<dbReference type="InterPro" id="IPR008894">
    <property type="entry name" value="QdtA_cupin_dom"/>
</dbReference>
<dbReference type="InterPro" id="IPR014710">
    <property type="entry name" value="RmlC-like_jellyroll"/>
</dbReference>
<proteinExistence type="predicted"/>